<keyword evidence="2" id="KW-1185">Reference proteome</keyword>
<name>A0ABX3SM62_MYCMA</name>
<dbReference type="EMBL" id="MVHV01000026">
    <property type="protein sequence ID" value="ORA78780.1"/>
    <property type="molecule type" value="Genomic_DNA"/>
</dbReference>
<evidence type="ECO:0000313" key="1">
    <source>
        <dbReference type="EMBL" id="ORA78780.1"/>
    </source>
</evidence>
<accession>A0ABX3SM62</accession>
<protein>
    <submittedName>
        <fullName evidence="1">Uncharacterized protein</fullName>
    </submittedName>
</protein>
<proteinExistence type="predicted"/>
<comment type="caution">
    <text evidence="1">The sequence shown here is derived from an EMBL/GenBank/DDBJ whole genome shotgun (WGS) entry which is preliminary data.</text>
</comment>
<evidence type="ECO:0000313" key="2">
    <source>
        <dbReference type="Proteomes" id="UP000243140"/>
    </source>
</evidence>
<gene>
    <name evidence="1" type="ORF">BST29_20605</name>
</gene>
<organism evidence="1 2">
    <name type="scientific">Mycobacterium malmoense</name>
    <dbReference type="NCBI Taxonomy" id="1780"/>
    <lineage>
        <taxon>Bacteria</taxon>
        <taxon>Bacillati</taxon>
        <taxon>Actinomycetota</taxon>
        <taxon>Actinomycetes</taxon>
        <taxon>Mycobacteriales</taxon>
        <taxon>Mycobacteriaceae</taxon>
        <taxon>Mycobacterium</taxon>
    </lineage>
</organism>
<dbReference type="RefSeq" id="WP_083011919.1">
    <property type="nucleotide sequence ID" value="NZ_CP060015.1"/>
</dbReference>
<reference evidence="1 2" key="1">
    <citation type="submission" date="2017-02" db="EMBL/GenBank/DDBJ databases">
        <title>The new phylogeny of genus Mycobacterium.</title>
        <authorList>
            <person name="Tortoli E."/>
            <person name="Trovato A."/>
            <person name="Cirillo D.M."/>
        </authorList>
    </citation>
    <scope>NUCLEOTIDE SEQUENCE [LARGE SCALE GENOMIC DNA]</scope>
    <source>
        <strain evidence="1 2">IP1130001</strain>
    </source>
</reference>
<sequence length="84" mass="8586">MMSSAFSLYLAGGSLPPITQELCSTWNSSRTAIEWFGPTPTPTDVSAIVDAIAALESAVITLQNDVAKLKADVVGGGLASNATS</sequence>
<dbReference type="Proteomes" id="UP000243140">
    <property type="component" value="Unassembled WGS sequence"/>
</dbReference>